<dbReference type="PANTHER" id="PTHR24002">
    <property type="entry name" value="SOLUTE CARRIER FAMILY 22 MEMBER 18"/>
    <property type="match status" value="1"/>
</dbReference>
<evidence type="ECO:0000256" key="3">
    <source>
        <dbReference type="ARBA" id="ARBA00022989"/>
    </source>
</evidence>
<accession>A0A6P7GW81</accession>
<proteinExistence type="predicted"/>
<keyword evidence="4 5" id="KW-0472">Membrane</keyword>
<dbReference type="GO" id="GO:0022857">
    <property type="term" value="F:transmembrane transporter activity"/>
    <property type="evidence" value="ECO:0007669"/>
    <property type="project" value="InterPro"/>
</dbReference>
<dbReference type="SUPFAM" id="SSF103473">
    <property type="entry name" value="MFS general substrate transporter"/>
    <property type="match status" value="1"/>
</dbReference>
<evidence type="ECO:0000256" key="5">
    <source>
        <dbReference type="SAM" id="Phobius"/>
    </source>
</evidence>
<dbReference type="Gene3D" id="1.20.1250.20">
    <property type="entry name" value="MFS general substrate transporter like domains"/>
    <property type="match status" value="1"/>
</dbReference>
<evidence type="ECO:0000259" key="6">
    <source>
        <dbReference type="PROSITE" id="PS50850"/>
    </source>
</evidence>
<dbReference type="GO" id="GO:0016020">
    <property type="term" value="C:membrane"/>
    <property type="evidence" value="ECO:0007669"/>
    <property type="project" value="UniProtKB-SubCell"/>
</dbReference>
<dbReference type="InterPro" id="IPR011701">
    <property type="entry name" value="MFS"/>
</dbReference>
<gene>
    <name evidence="7" type="primary">LOC114341481</name>
</gene>
<feature type="transmembrane region" description="Helical" evidence="5">
    <location>
        <begin position="378"/>
        <end position="396"/>
    </location>
</feature>
<dbReference type="Pfam" id="PF07690">
    <property type="entry name" value="MFS_1"/>
    <property type="match status" value="1"/>
</dbReference>
<dbReference type="PRINTS" id="PR01035">
    <property type="entry name" value="TCRTETA"/>
</dbReference>
<dbReference type="InterPro" id="IPR020846">
    <property type="entry name" value="MFS_dom"/>
</dbReference>
<keyword evidence="2 5" id="KW-0812">Transmembrane</keyword>
<keyword evidence="3 5" id="KW-1133">Transmembrane helix</keyword>
<dbReference type="InterPro" id="IPR001958">
    <property type="entry name" value="Tet-R_TetA/multi-R_MdtG-like"/>
</dbReference>
<feature type="transmembrane region" description="Helical" evidence="5">
    <location>
        <begin position="75"/>
        <end position="99"/>
    </location>
</feature>
<name>A0A6P7GW81_DIAVI</name>
<feature type="transmembrane region" description="Helical" evidence="5">
    <location>
        <begin position="224"/>
        <end position="244"/>
    </location>
</feature>
<evidence type="ECO:0000256" key="2">
    <source>
        <dbReference type="ARBA" id="ARBA00022692"/>
    </source>
</evidence>
<dbReference type="InParanoid" id="A0A6P7GW81"/>
<feature type="transmembrane region" description="Helical" evidence="5">
    <location>
        <begin position="41"/>
        <end position="63"/>
    </location>
</feature>
<feature type="transmembrane region" description="Helical" evidence="5">
    <location>
        <begin position="256"/>
        <end position="274"/>
    </location>
</feature>
<organism evidence="7">
    <name type="scientific">Diabrotica virgifera virgifera</name>
    <name type="common">western corn rootworm</name>
    <dbReference type="NCBI Taxonomy" id="50390"/>
    <lineage>
        <taxon>Eukaryota</taxon>
        <taxon>Metazoa</taxon>
        <taxon>Ecdysozoa</taxon>
        <taxon>Arthropoda</taxon>
        <taxon>Hexapoda</taxon>
        <taxon>Insecta</taxon>
        <taxon>Pterygota</taxon>
        <taxon>Neoptera</taxon>
        <taxon>Endopterygota</taxon>
        <taxon>Coleoptera</taxon>
        <taxon>Polyphaga</taxon>
        <taxon>Cucujiformia</taxon>
        <taxon>Chrysomeloidea</taxon>
        <taxon>Chrysomelidae</taxon>
        <taxon>Galerucinae</taxon>
        <taxon>Diabroticina</taxon>
        <taxon>Diabroticites</taxon>
        <taxon>Diabrotica</taxon>
    </lineage>
</organism>
<reference evidence="7" key="1">
    <citation type="submission" date="2025-08" db="UniProtKB">
        <authorList>
            <consortium name="RefSeq"/>
        </authorList>
    </citation>
    <scope>IDENTIFICATION</scope>
    <source>
        <tissue evidence="7">Whole insect</tissue>
    </source>
</reference>
<dbReference type="RefSeq" id="XP_028148085.1">
    <property type="nucleotide sequence ID" value="XM_028292284.1"/>
</dbReference>
<evidence type="ECO:0000256" key="4">
    <source>
        <dbReference type="ARBA" id="ARBA00023136"/>
    </source>
</evidence>
<protein>
    <submittedName>
        <fullName evidence="7">Major facilitator superfamily domain-containing protein 9-like</fullName>
    </submittedName>
</protein>
<dbReference type="AlphaFoldDB" id="A0A6P7GW81"/>
<dbReference type="GO" id="GO:0005635">
    <property type="term" value="C:nuclear envelope"/>
    <property type="evidence" value="ECO:0007669"/>
    <property type="project" value="TreeGrafter"/>
</dbReference>
<dbReference type="InterPro" id="IPR036259">
    <property type="entry name" value="MFS_trans_sf"/>
</dbReference>
<comment type="subcellular location">
    <subcellularLocation>
        <location evidence="1">Membrane</location>
        <topology evidence="1">Multi-pass membrane protein</topology>
    </subcellularLocation>
</comment>
<evidence type="ECO:0000313" key="7">
    <source>
        <dbReference type="RefSeq" id="XP_028148085.1"/>
    </source>
</evidence>
<feature type="domain" description="Major facilitator superfamily (MFS) profile" evidence="6">
    <location>
        <begin position="6"/>
        <end position="401"/>
    </location>
</feature>
<dbReference type="PROSITE" id="PS50850">
    <property type="entry name" value="MFS"/>
    <property type="match status" value="1"/>
</dbReference>
<feature type="transmembrane region" description="Helical" evidence="5">
    <location>
        <begin position="158"/>
        <end position="179"/>
    </location>
</feature>
<dbReference type="PANTHER" id="PTHR24002:SF3">
    <property type="entry name" value="SOLUTE CARRIER FAMILY 22 MEMBER 18"/>
    <property type="match status" value="1"/>
</dbReference>
<evidence type="ECO:0000256" key="1">
    <source>
        <dbReference type="ARBA" id="ARBA00004141"/>
    </source>
</evidence>
<sequence length="407" mass="44911">MGTTKTINLIYMISFLDLFAVGLTFPLFGNYLRDLGASHTTVGLISSAYSAIQVLSGPLIGSWSDIRDRRTVLKWTLLMCAACYDLLGTTNSIVFILLLRFVLGVVKHTQSICKAVITDLVSPEEQNDIFGKSASVASLGFIVGPFVGGNLSELNHGFTYVCMLTGLLFIINYVCACYLPENTKGSTPPNSTNNPIGWQTVTSEFKKSVNEIVSIDWKVHWDTFLLKFLLGLTITVYFSNQAIYLRETFQMSQKHVGYMISLFSTIGMISGLCLKKVDSFLKNVDVYTKMGVWFGVLALCFIAMYLSPNFIVFMFFLAPLSLAATAMRVASMELMFKKTEALHRGSLSGASNSVMSVARFMTPLFTGISSDIFSEKSVMLIAVVPASIGVFVSLYTKRKYDSTVKNT</sequence>
<feature type="transmembrane region" description="Helical" evidence="5">
    <location>
        <begin position="9"/>
        <end position="29"/>
    </location>
</feature>